<dbReference type="Proteomes" id="UP000305760">
    <property type="component" value="Unassembled WGS sequence"/>
</dbReference>
<reference evidence="3 4" key="1">
    <citation type="submission" date="2019-03" db="EMBL/GenBank/DDBJ databases">
        <title>Arenimonas daejeonensis sp. nov., isolated from compost.</title>
        <authorList>
            <person name="Jeon C.O."/>
        </authorList>
    </citation>
    <scope>NUCLEOTIDE SEQUENCE [LARGE SCALE GENOMIC DNA]</scope>
    <source>
        <strain evidence="3 4">R29</strain>
    </source>
</reference>
<dbReference type="RefSeq" id="WP_139449526.1">
    <property type="nucleotide sequence ID" value="NZ_SMDR01000003.1"/>
</dbReference>
<dbReference type="InterPro" id="IPR011990">
    <property type="entry name" value="TPR-like_helical_dom_sf"/>
</dbReference>
<dbReference type="OrthoDB" id="5915006at2"/>
<name>A0A5C4RQB2_9GAMM</name>
<evidence type="ECO:0000313" key="4">
    <source>
        <dbReference type="Proteomes" id="UP000305760"/>
    </source>
</evidence>
<protein>
    <submittedName>
        <fullName evidence="3">Tetratricopeptide repeat protein</fullName>
    </submittedName>
</protein>
<gene>
    <name evidence="3" type="ORF">E1B00_13195</name>
</gene>
<dbReference type="SMART" id="SM00028">
    <property type="entry name" value="TPR"/>
    <property type="match status" value="6"/>
</dbReference>
<dbReference type="InterPro" id="IPR019734">
    <property type="entry name" value="TPR_rpt"/>
</dbReference>
<proteinExistence type="predicted"/>
<dbReference type="PANTHER" id="PTHR44186">
    <property type="match status" value="1"/>
</dbReference>
<evidence type="ECO:0000256" key="1">
    <source>
        <dbReference type="ARBA" id="ARBA00022737"/>
    </source>
</evidence>
<dbReference type="Pfam" id="PF13432">
    <property type="entry name" value="TPR_16"/>
    <property type="match status" value="2"/>
</dbReference>
<organism evidence="3 4">
    <name type="scientific">Arenimonas terrae</name>
    <dbReference type="NCBI Taxonomy" id="2546226"/>
    <lineage>
        <taxon>Bacteria</taxon>
        <taxon>Pseudomonadati</taxon>
        <taxon>Pseudomonadota</taxon>
        <taxon>Gammaproteobacteria</taxon>
        <taxon>Lysobacterales</taxon>
        <taxon>Lysobacteraceae</taxon>
        <taxon>Arenimonas</taxon>
    </lineage>
</organism>
<evidence type="ECO:0000313" key="3">
    <source>
        <dbReference type="EMBL" id="TNJ33248.1"/>
    </source>
</evidence>
<keyword evidence="1" id="KW-0677">Repeat</keyword>
<dbReference type="Pfam" id="PF14559">
    <property type="entry name" value="TPR_19"/>
    <property type="match status" value="1"/>
</dbReference>
<sequence length="381" mass="41399">MNQTATSALGSLLERDPANPKLVGEVADDLFRDASYREAAELLCSVPAEIRSLPEIRVRVARSALARGRFHEAISEYEALRSEGVQASWLEHDRAHALFCIRDSDAAMKLVSEALERFGESTDLLVLKARIHMATDELEKAIACVEAALTRDPGNPTTLGVKSIAMLDSNRLADARADAVAALSRDANQHEALVTVATIFRWEGELESAERLHERILRRYPASGRTLFGSGEIALARADFARAEELLSAAARIMPRHVGTLHALAWAQLLQGNLDAAELSYRRAREAERNFGDSHGGLALVATLRGDEEQAEQHLSIALRLDPTAITAMLAKALLESARGDTGRAERMFAAILAKAGIPGGPSLKLIAQRLSSAYASRRKD</sequence>
<dbReference type="AlphaFoldDB" id="A0A5C4RQB2"/>
<evidence type="ECO:0000256" key="2">
    <source>
        <dbReference type="ARBA" id="ARBA00022803"/>
    </source>
</evidence>
<accession>A0A5C4RQB2</accession>
<keyword evidence="4" id="KW-1185">Reference proteome</keyword>
<dbReference type="EMBL" id="SMDR01000003">
    <property type="protein sequence ID" value="TNJ33248.1"/>
    <property type="molecule type" value="Genomic_DNA"/>
</dbReference>
<comment type="caution">
    <text evidence="3">The sequence shown here is derived from an EMBL/GenBank/DDBJ whole genome shotgun (WGS) entry which is preliminary data.</text>
</comment>
<keyword evidence="2" id="KW-0802">TPR repeat</keyword>
<dbReference type="Gene3D" id="1.25.40.10">
    <property type="entry name" value="Tetratricopeptide repeat domain"/>
    <property type="match status" value="1"/>
</dbReference>
<dbReference type="PANTHER" id="PTHR44186:SF1">
    <property type="entry name" value="BARDET-BIEDL SYNDROME 4 PROTEIN"/>
    <property type="match status" value="1"/>
</dbReference>
<dbReference type="SUPFAM" id="SSF48452">
    <property type="entry name" value="TPR-like"/>
    <property type="match status" value="2"/>
</dbReference>